<dbReference type="OrthoDB" id="8176390at2759"/>
<evidence type="ECO:0000256" key="1">
    <source>
        <dbReference type="SAM" id="MobiDB-lite"/>
    </source>
</evidence>
<reference evidence="2" key="1">
    <citation type="submission" date="2015-09" db="EMBL/GenBank/DDBJ databases">
        <title>De novo assembly of Pectinophora gossypiella (Pink Bollworm) gut transcriptome.</title>
        <authorList>
            <person name="Tassone E.E."/>
        </authorList>
    </citation>
    <scope>NUCLEOTIDE SEQUENCE</scope>
</reference>
<name>A0A1E1W3D0_PECGO</name>
<gene>
    <name evidence="2" type="ORF">g.66</name>
</gene>
<dbReference type="EMBL" id="GDQN01009567">
    <property type="protein sequence ID" value="JAT81487.1"/>
    <property type="molecule type" value="Transcribed_RNA"/>
</dbReference>
<feature type="region of interest" description="Disordered" evidence="1">
    <location>
        <begin position="172"/>
        <end position="237"/>
    </location>
</feature>
<dbReference type="AlphaFoldDB" id="A0A1E1W3D0"/>
<proteinExistence type="predicted"/>
<feature type="compositionally biased region" description="Polar residues" evidence="1">
    <location>
        <begin position="214"/>
        <end position="237"/>
    </location>
</feature>
<accession>A0A1E1W3D0</accession>
<sequence>MASESDDFDENIENFKSTVRKSFARVFAALKARELKTLRQLDALRKQCEDNKDLKRHCVQNIHINFDNESALLENVSSYGVIDFERLNFDSNTFTLEDYVSPNDDHMYSYKTIEDLTKEEFEDLEAIEEAALKEITRTDDCVCFVAIRTEDVAKKFRDINTSLVKTPCDSVAEDKKVNGPETEVKENDEEGKNENSDEEDVKKIDPTDDWLNSIKGQTETEPSQVTDVMEHSTITCS</sequence>
<organism evidence="2">
    <name type="scientific">Pectinophora gossypiella</name>
    <name type="common">Cotton pink bollworm</name>
    <name type="synonym">Depressaria gossypiella</name>
    <dbReference type="NCBI Taxonomy" id="13191"/>
    <lineage>
        <taxon>Eukaryota</taxon>
        <taxon>Metazoa</taxon>
        <taxon>Ecdysozoa</taxon>
        <taxon>Arthropoda</taxon>
        <taxon>Hexapoda</taxon>
        <taxon>Insecta</taxon>
        <taxon>Pterygota</taxon>
        <taxon>Neoptera</taxon>
        <taxon>Endopterygota</taxon>
        <taxon>Lepidoptera</taxon>
        <taxon>Glossata</taxon>
        <taxon>Ditrysia</taxon>
        <taxon>Gelechioidea</taxon>
        <taxon>Gelechiidae</taxon>
        <taxon>Apatetrinae</taxon>
        <taxon>Pectinophora</taxon>
    </lineage>
</organism>
<feature type="compositionally biased region" description="Basic and acidic residues" evidence="1">
    <location>
        <begin position="172"/>
        <end position="206"/>
    </location>
</feature>
<evidence type="ECO:0000313" key="2">
    <source>
        <dbReference type="EMBL" id="JAT81487.1"/>
    </source>
</evidence>
<protein>
    <submittedName>
        <fullName evidence="2">Uncharacterized protein</fullName>
    </submittedName>
</protein>